<feature type="domain" description="EamA" evidence="7">
    <location>
        <begin position="9"/>
        <end position="138"/>
    </location>
</feature>
<feature type="transmembrane region" description="Helical" evidence="6">
    <location>
        <begin position="219"/>
        <end position="239"/>
    </location>
</feature>
<feature type="transmembrane region" description="Helical" evidence="6">
    <location>
        <begin position="274"/>
        <end position="292"/>
    </location>
</feature>
<feature type="transmembrane region" description="Helical" evidence="6">
    <location>
        <begin position="94"/>
        <end position="115"/>
    </location>
</feature>
<evidence type="ECO:0000313" key="8">
    <source>
        <dbReference type="EMBL" id="EPR13022.1"/>
    </source>
</evidence>
<proteinExistence type="inferred from homology"/>
<gene>
    <name evidence="8" type="ORF">L323_06750</name>
</gene>
<comment type="similarity">
    <text evidence="2">Belongs to the EamA transporter family.</text>
</comment>
<dbReference type="InterPro" id="IPR037185">
    <property type="entry name" value="EmrE-like"/>
</dbReference>
<evidence type="ECO:0000259" key="7">
    <source>
        <dbReference type="Pfam" id="PF00892"/>
    </source>
</evidence>
<dbReference type="RefSeq" id="WP_020814919.1">
    <property type="nucleotide sequence ID" value="NZ_ATAY01000022.1"/>
</dbReference>
<dbReference type="PANTHER" id="PTHR32322">
    <property type="entry name" value="INNER MEMBRANE TRANSPORTER"/>
    <property type="match status" value="1"/>
</dbReference>
<evidence type="ECO:0000256" key="5">
    <source>
        <dbReference type="ARBA" id="ARBA00023136"/>
    </source>
</evidence>
<evidence type="ECO:0000256" key="3">
    <source>
        <dbReference type="ARBA" id="ARBA00022692"/>
    </source>
</evidence>
<dbReference type="InterPro" id="IPR050638">
    <property type="entry name" value="AA-Vitamin_Transporters"/>
</dbReference>
<evidence type="ECO:0000256" key="2">
    <source>
        <dbReference type="ARBA" id="ARBA00007362"/>
    </source>
</evidence>
<keyword evidence="5 6" id="KW-0472">Membrane</keyword>
<feature type="domain" description="EamA" evidence="7">
    <location>
        <begin position="150"/>
        <end position="291"/>
    </location>
</feature>
<organism evidence="8 9">
    <name type="scientific">Ruminiclostridium papyrosolvens C7</name>
    <dbReference type="NCBI Taxonomy" id="1330534"/>
    <lineage>
        <taxon>Bacteria</taxon>
        <taxon>Bacillati</taxon>
        <taxon>Bacillota</taxon>
        <taxon>Clostridia</taxon>
        <taxon>Eubacteriales</taxon>
        <taxon>Oscillospiraceae</taxon>
        <taxon>Ruminiclostridium</taxon>
    </lineage>
</organism>
<evidence type="ECO:0000313" key="9">
    <source>
        <dbReference type="Proteomes" id="UP000016860"/>
    </source>
</evidence>
<dbReference type="EMBL" id="ATAY01000022">
    <property type="protein sequence ID" value="EPR13022.1"/>
    <property type="molecule type" value="Genomic_DNA"/>
</dbReference>
<protein>
    <submittedName>
        <fullName evidence="8">Membrane protein</fullName>
    </submittedName>
</protein>
<comment type="caution">
    <text evidence="8">The sequence shown here is derived from an EMBL/GenBank/DDBJ whole genome shotgun (WGS) entry which is preliminary data.</text>
</comment>
<feature type="transmembrane region" description="Helical" evidence="6">
    <location>
        <begin position="184"/>
        <end position="207"/>
    </location>
</feature>
<name>U4R527_9FIRM</name>
<evidence type="ECO:0000256" key="4">
    <source>
        <dbReference type="ARBA" id="ARBA00022989"/>
    </source>
</evidence>
<keyword evidence="3 6" id="KW-0812">Transmembrane</keyword>
<dbReference type="InterPro" id="IPR000620">
    <property type="entry name" value="EamA_dom"/>
</dbReference>
<reference evidence="8 9" key="1">
    <citation type="journal article" date="2013" name="Genome Announc.">
        <title>Draft Genome Sequence of the Cellulolytic Bacterium Clostridium papyrosolvens C7 (ATCC 700395).</title>
        <authorList>
            <person name="Zepeda V."/>
            <person name="Dassa B."/>
            <person name="Borovok I."/>
            <person name="Lamed R."/>
            <person name="Bayer E.A."/>
            <person name="Cate J.H."/>
        </authorList>
    </citation>
    <scope>NUCLEOTIDE SEQUENCE [LARGE SCALE GENOMIC DNA]</scope>
    <source>
        <strain evidence="8 9">C7</strain>
    </source>
</reference>
<dbReference type="OrthoDB" id="9805239at2"/>
<dbReference type="Pfam" id="PF00892">
    <property type="entry name" value="EamA"/>
    <property type="match status" value="2"/>
</dbReference>
<dbReference type="AlphaFoldDB" id="U4R527"/>
<sequence>MKIKQTAPLLLLAFIWGCYYVASQKAVSEMSVFTVGIVIRFITMILLTVIMFKRHELKLLFNTKGILLRLILIGVLGFSLDLTAFIGLSLSHAGAGTALLKCDIIFVNLISVIIYKEKFTKLDWTYTFIMLFGVLMVMGIDFSKFKIGNKADIFFILSALFVSINAFVIKSVQLDKKNPAADNVVAFYNNFITMIMFIGTSVFMGTMGQLSLLAENRPLLVAVMAAGLGQTLIYIVYYYNLRRFPVWIVKVFLLLMPIVATIVAFLLFGDVMVLGQYIGMAIVLAGAFGILIEQKKKAEMQKKLN</sequence>
<keyword evidence="4 6" id="KW-1133">Transmembrane helix</keyword>
<evidence type="ECO:0000256" key="1">
    <source>
        <dbReference type="ARBA" id="ARBA00004141"/>
    </source>
</evidence>
<feature type="transmembrane region" description="Helical" evidence="6">
    <location>
        <begin position="127"/>
        <end position="147"/>
    </location>
</feature>
<evidence type="ECO:0000256" key="6">
    <source>
        <dbReference type="SAM" id="Phobius"/>
    </source>
</evidence>
<dbReference type="Proteomes" id="UP000016860">
    <property type="component" value="Unassembled WGS sequence"/>
</dbReference>
<feature type="transmembrane region" description="Helical" evidence="6">
    <location>
        <begin position="66"/>
        <end position="88"/>
    </location>
</feature>
<dbReference type="PATRIC" id="fig|1330534.3.peg.1351"/>
<comment type="subcellular location">
    <subcellularLocation>
        <location evidence="1">Membrane</location>
        <topology evidence="1">Multi-pass membrane protein</topology>
    </subcellularLocation>
</comment>
<dbReference type="SUPFAM" id="SSF103481">
    <property type="entry name" value="Multidrug resistance efflux transporter EmrE"/>
    <property type="match status" value="2"/>
</dbReference>
<feature type="transmembrane region" description="Helical" evidence="6">
    <location>
        <begin position="33"/>
        <end position="54"/>
    </location>
</feature>
<accession>U4R527</accession>
<dbReference type="PANTHER" id="PTHR32322:SF2">
    <property type="entry name" value="EAMA DOMAIN-CONTAINING PROTEIN"/>
    <property type="match status" value="1"/>
</dbReference>
<feature type="transmembrane region" description="Helical" evidence="6">
    <location>
        <begin position="153"/>
        <end position="172"/>
    </location>
</feature>
<feature type="transmembrane region" description="Helical" evidence="6">
    <location>
        <begin position="246"/>
        <end position="268"/>
    </location>
</feature>
<dbReference type="GO" id="GO:0016020">
    <property type="term" value="C:membrane"/>
    <property type="evidence" value="ECO:0007669"/>
    <property type="project" value="UniProtKB-SubCell"/>
</dbReference>
<dbReference type="STRING" id="1330534.L323_06750"/>